<evidence type="ECO:0000313" key="4">
    <source>
        <dbReference type="Proteomes" id="UP000071859"/>
    </source>
</evidence>
<dbReference type="EMBL" id="FCOX02000002">
    <property type="protein sequence ID" value="SAK46192.1"/>
    <property type="molecule type" value="Genomic_DNA"/>
</dbReference>
<proteinExistence type="predicted"/>
<evidence type="ECO:0000256" key="2">
    <source>
        <dbReference type="SAM" id="SignalP"/>
    </source>
</evidence>
<dbReference type="AlphaFoldDB" id="A0A157ZKZ6"/>
<organism evidence="3 4">
    <name type="scientific">Caballeronia calidae</name>
    <dbReference type="NCBI Taxonomy" id="1777139"/>
    <lineage>
        <taxon>Bacteria</taxon>
        <taxon>Pseudomonadati</taxon>
        <taxon>Pseudomonadota</taxon>
        <taxon>Betaproteobacteria</taxon>
        <taxon>Burkholderiales</taxon>
        <taxon>Burkholderiaceae</taxon>
        <taxon>Caballeronia</taxon>
    </lineage>
</organism>
<dbReference type="Proteomes" id="UP000071859">
    <property type="component" value="Unassembled WGS sequence"/>
</dbReference>
<reference evidence="3" key="1">
    <citation type="submission" date="2016-01" db="EMBL/GenBank/DDBJ databases">
        <authorList>
            <person name="Peeters C."/>
        </authorList>
    </citation>
    <scope>NUCLEOTIDE SEQUENCE</scope>
    <source>
        <strain evidence="3">LMG 29321</strain>
    </source>
</reference>
<accession>A0A157ZKZ6</accession>
<evidence type="ECO:0008006" key="5">
    <source>
        <dbReference type="Google" id="ProtNLM"/>
    </source>
</evidence>
<keyword evidence="4" id="KW-1185">Reference proteome</keyword>
<feature type="compositionally biased region" description="Polar residues" evidence="1">
    <location>
        <begin position="23"/>
        <end position="36"/>
    </location>
</feature>
<evidence type="ECO:0000313" key="3">
    <source>
        <dbReference type="EMBL" id="SAK46192.1"/>
    </source>
</evidence>
<dbReference type="RefSeq" id="WP_062602261.1">
    <property type="nucleotide sequence ID" value="NZ_FCOX02000002.1"/>
</dbReference>
<name>A0A157ZKZ6_9BURK</name>
<protein>
    <recommendedName>
        <fullName evidence="5">Lipoprotein</fullName>
    </recommendedName>
</protein>
<gene>
    <name evidence="3" type="ORF">AWB78_00691</name>
</gene>
<comment type="caution">
    <text evidence="3">The sequence shown here is derived from an EMBL/GenBank/DDBJ whole genome shotgun (WGS) entry which is preliminary data.</text>
</comment>
<feature type="chain" id="PRO_5007619448" description="Lipoprotein" evidence="2">
    <location>
        <begin position="23"/>
        <end position="84"/>
    </location>
</feature>
<feature type="signal peptide" evidence="2">
    <location>
        <begin position="1"/>
        <end position="22"/>
    </location>
</feature>
<keyword evidence="2" id="KW-0732">Signal</keyword>
<sequence length="84" mass="8173">MFNKLLFVAAFVATLSVSAAQAQDATSNPSASQTYGSAAPSGDTSGYGGAAGKSASGAMTKASAAPQQVCVGPASYCDIYKGGQ</sequence>
<feature type="region of interest" description="Disordered" evidence="1">
    <location>
        <begin position="23"/>
        <end position="55"/>
    </location>
</feature>
<evidence type="ECO:0000256" key="1">
    <source>
        <dbReference type="SAM" id="MobiDB-lite"/>
    </source>
</evidence>